<protein>
    <recommendedName>
        <fullName evidence="4">Extracellular nuclease</fullName>
    </recommendedName>
</protein>
<dbReference type="InterPro" id="IPR036439">
    <property type="entry name" value="Dockerin_dom_sf"/>
</dbReference>
<keyword evidence="3" id="KW-1185">Reference proteome</keyword>
<reference evidence="2 3" key="1">
    <citation type="submission" date="2020-08" db="EMBL/GenBank/DDBJ databases">
        <title>Genomic Encyclopedia of Type Strains, Phase III (KMG-III): the genomes of soil and plant-associated and newly described type strains.</title>
        <authorList>
            <person name="Whitman W."/>
        </authorList>
    </citation>
    <scope>NUCLEOTIDE SEQUENCE [LARGE SCALE GENOMIC DNA]</scope>
    <source>
        <strain evidence="2 3">CECT 8075</strain>
    </source>
</reference>
<dbReference type="AlphaFoldDB" id="A0A7W5H960"/>
<dbReference type="SUPFAM" id="SSF141072">
    <property type="entry name" value="CalX-like"/>
    <property type="match status" value="1"/>
</dbReference>
<name>A0A7W5H960_9BACT</name>
<dbReference type="Pfam" id="PF00404">
    <property type="entry name" value="Dockerin_1"/>
    <property type="match status" value="1"/>
</dbReference>
<feature type="region of interest" description="Disordered" evidence="1">
    <location>
        <begin position="42"/>
        <end position="63"/>
    </location>
</feature>
<accession>A0A7W5H960</accession>
<dbReference type="RefSeq" id="WP_246421153.1">
    <property type="nucleotide sequence ID" value="NZ_JACHXU010000033.1"/>
</dbReference>
<feature type="region of interest" description="Disordered" evidence="1">
    <location>
        <begin position="641"/>
        <end position="660"/>
    </location>
</feature>
<dbReference type="SUPFAM" id="SSF55486">
    <property type="entry name" value="Metalloproteases ('zincins'), catalytic domain"/>
    <property type="match status" value="1"/>
</dbReference>
<evidence type="ECO:0000313" key="2">
    <source>
        <dbReference type="EMBL" id="MBB3210188.1"/>
    </source>
</evidence>
<dbReference type="InterPro" id="IPR038081">
    <property type="entry name" value="CalX-like_sf"/>
</dbReference>
<proteinExistence type="predicted"/>
<gene>
    <name evidence="2" type="ORF">FHS27_006034</name>
</gene>
<dbReference type="GO" id="GO:0004553">
    <property type="term" value="F:hydrolase activity, hydrolyzing O-glycosyl compounds"/>
    <property type="evidence" value="ECO:0007669"/>
    <property type="project" value="InterPro"/>
</dbReference>
<comment type="caution">
    <text evidence="2">The sequence shown here is derived from an EMBL/GenBank/DDBJ whole genome shotgun (WGS) entry which is preliminary data.</text>
</comment>
<dbReference type="SUPFAM" id="SSF63446">
    <property type="entry name" value="Type I dockerin domain"/>
    <property type="match status" value="1"/>
</dbReference>
<evidence type="ECO:0008006" key="4">
    <source>
        <dbReference type="Google" id="ProtNLM"/>
    </source>
</evidence>
<dbReference type="Gene3D" id="2.60.40.2030">
    <property type="match status" value="1"/>
</dbReference>
<organism evidence="2 3">
    <name type="scientific">Aporhodopirellula rubra</name>
    <dbReference type="NCBI Taxonomy" id="980271"/>
    <lineage>
        <taxon>Bacteria</taxon>
        <taxon>Pseudomonadati</taxon>
        <taxon>Planctomycetota</taxon>
        <taxon>Planctomycetia</taxon>
        <taxon>Pirellulales</taxon>
        <taxon>Pirellulaceae</taxon>
        <taxon>Aporhodopirellula</taxon>
    </lineage>
</organism>
<evidence type="ECO:0000256" key="1">
    <source>
        <dbReference type="SAM" id="MobiDB-lite"/>
    </source>
</evidence>
<evidence type="ECO:0000313" key="3">
    <source>
        <dbReference type="Proteomes" id="UP000536179"/>
    </source>
</evidence>
<dbReference type="EMBL" id="JACHXU010000033">
    <property type="protein sequence ID" value="MBB3210188.1"/>
    <property type="molecule type" value="Genomic_DNA"/>
</dbReference>
<dbReference type="InterPro" id="IPR002105">
    <property type="entry name" value="Dockerin_1_rpt"/>
</dbReference>
<sequence length="739" mass="77974">MKSLSHRKQRCAPRGKKRGYRLVRIESLEKRQLLAGDVLASVDSPSGEFADTPAEVSSSSEPVIRDLSTDREAEGENTSSVHFRFDYTHDTGFFKNNPARQALLEQAGQFLTDRLSDTLAAIPASTSSYTWQAHYTNPTSGANTRLPNGFSVAANEIVVFVGTRNLQSLDESSVQKTRAHADGINAPFSYSCSTGTQAQCDAFGSTLLTRGEGVTSGSGANDFAPFVGSISFDSRSETVNAWNFDDEPLEENQLRFMTFAQHELAHILGHGVSQSFINRISGGRFNGPKTDAAYVGSGHVPLNGAHIAQSVASEQPTIMTASIDSNELFSALDFAVLDDIGWQLTGDARPTVNVTTQSAVVTEGVGSIEVTATLSAAPSSTITIPVSITGAAASDIQLSSTAFVFAPSQRTATITVNVTDDTADETTEAVTIALNDIVTVKQGSTTDFRLTIFDDDGVDWSKVPRLDPAAIANTLAIPGDNQPRSIVFRAAASQTLSVTATNVDQISEAVLLIDKNQNVIGQYGSTGLASAALVKDEPYALVFFPRLTARNFSISLPAGFDAATPRTNVLFPQDVNGGGTVTEVDALQIINQLNLSDGNPSIDAPNVSGVGFYDVSGDKQITAVDALQVINYLNNNGAGSEPAGELTLAPSPDSDTTVPRPGVQATAASGLSGADITELEDIAIASDLHGDKPSGLAGWTAEPTVPATLVFVDRVFAEDFSSADPEPLEREVEQLAALL</sequence>
<dbReference type="GO" id="GO:0000272">
    <property type="term" value="P:polysaccharide catabolic process"/>
    <property type="evidence" value="ECO:0007669"/>
    <property type="project" value="InterPro"/>
</dbReference>
<dbReference type="Proteomes" id="UP000536179">
    <property type="component" value="Unassembled WGS sequence"/>
</dbReference>